<evidence type="ECO:0000313" key="9">
    <source>
        <dbReference type="Proteomes" id="UP001610446"/>
    </source>
</evidence>
<dbReference type="InterPro" id="IPR010573">
    <property type="entry name" value="MFS_Str1/Tri12-like"/>
</dbReference>
<evidence type="ECO:0000256" key="1">
    <source>
        <dbReference type="ARBA" id="ARBA00004141"/>
    </source>
</evidence>
<keyword evidence="2" id="KW-0813">Transport</keyword>
<evidence type="ECO:0000259" key="7">
    <source>
        <dbReference type="PROSITE" id="PS50850"/>
    </source>
</evidence>
<feature type="transmembrane region" description="Helical" evidence="6">
    <location>
        <begin position="86"/>
        <end position="104"/>
    </location>
</feature>
<evidence type="ECO:0000256" key="4">
    <source>
        <dbReference type="ARBA" id="ARBA00022989"/>
    </source>
</evidence>
<dbReference type="PROSITE" id="PS50850">
    <property type="entry name" value="MFS"/>
    <property type="match status" value="1"/>
</dbReference>
<dbReference type="PANTHER" id="PTHR23501:SF109">
    <property type="entry name" value="MAJOR FACILITATOR SUPERFAMILY (MFS) PROFILE DOMAIN-CONTAINING PROTEIN-RELATED"/>
    <property type="match status" value="1"/>
</dbReference>
<dbReference type="Proteomes" id="UP001610446">
    <property type="component" value="Unassembled WGS sequence"/>
</dbReference>
<sequence length="562" mass="60008">MDSPNAEIPKGYFYSFNFLGTMIAVGFSVLGSIGGFSLAAPIIGAINADIGPDRNISWVPLVFPVGLAVGQPLVGRLSDIFGRRWFMASTQIVAIIGGAISATAQNVPTLIGGSSLIGLAASGAMSYPFVIGEIVPMKYRFMGNGFANVWAIPFSGFGAVVANSLVATASWRWCYYIMIIFSGLSMVCYLFCYHPPTFEMKHSKRERLTLARKLDWIGIFLFISGIVLFLIGLSWGGNVYPWRSAYVICTVVIGALCIAAFFLWEVYHPSDEPLVPMFLFRDRGWVLSSILVSIPASVYYGIGVVWPAMVNTLYADGDPIYAGWLQTAMVGAYTFGLIIGPSVYKYTGHLRTHLVGSTTIGGALLAAAAASTINGEVLPTVLLAVGTFFLGCVEAQTFTLPGLYIQNQDDIGAAVGVAGSFRSVISTTASTIFVAILNNRLASTVPSAVTPAVLRAGLPESSVPDLLTALPPDTAATVEDVVGMTPAIQTIAVEAFKTGSLSAYRTVFYSTIFCTVFGILCSIFMPRVDHLMTNEVSVRLDNAREGPVAKGRNDEESCDSTA</sequence>
<dbReference type="InterPro" id="IPR053791">
    <property type="entry name" value="MFS_Tri12-like"/>
</dbReference>
<evidence type="ECO:0000256" key="5">
    <source>
        <dbReference type="ARBA" id="ARBA00023136"/>
    </source>
</evidence>
<feature type="transmembrane region" description="Helical" evidence="6">
    <location>
        <begin position="377"/>
        <end position="399"/>
    </location>
</feature>
<feature type="transmembrane region" description="Helical" evidence="6">
    <location>
        <begin position="352"/>
        <end position="371"/>
    </location>
</feature>
<reference evidence="8 9" key="1">
    <citation type="submission" date="2024-07" db="EMBL/GenBank/DDBJ databases">
        <title>Section-level genome sequencing and comparative genomics of Aspergillus sections Usti and Cavernicolus.</title>
        <authorList>
            <consortium name="Lawrence Berkeley National Laboratory"/>
            <person name="Nybo J.L."/>
            <person name="Vesth T.C."/>
            <person name="Theobald S."/>
            <person name="Frisvad J.C."/>
            <person name="Larsen T.O."/>
            <person name="Kjaerboelling I."/>
            <person name="Rothschild-Mancinelli K."/>
            <person name="Lyhne E.K."/>
            <person name="Kogle M.E."/>
            <person name="Barry K."/>
            <person name="Clum A."/>
            <person name="Na H."/>
            <person name="Ledsgaard L."/>
            <person name="Lin J."/>
            <person name="Lipzen A."/>
            <person name="Kuo A."/>
            <person name="Riley R."/>
            <person name="Mondo S."/>
            <person name="Labutti K."/>
            <person name="Haridas S."/>
            <person name="Pangalinan J."/>
            <person name="Salamov A.A."/>
            <person name="Simmons B.A."/>
            <person name="Magnuson J.K."/>
            <person name="Chen J."/>
            <person name="Drula E."/>
            <person name="Henrissat B."/>
            <person name="Wiebenga A."/>
            <person name="Lubbers R.J."/>
            <person name="Gomes A.C."/>
            <person name="Makela M.R."/>
            <person name="Stajich J."/>
            <person name="Grigoriev I.V."/>
            <person name="Mortensen U.H."/>
            <person name="De Vries R.P."/>
            <person name="Baker S.E."/>
            <person name="Andersen M.R."/>
        </authorList>
    </citation>
    <scope>NUCLEOTIDE SEQUENCE [LARGE SCALE GENOMIC DNA]</scope>
    <source>
        <strain evidence="8 9">CBS 123904</strain>
    </source>
</reference>
<dbReference type="Pfam" id="PF06609">
    <property type="entry name" value="TRI12"/>
    <property type="match status" value="1"/>
</dbReference>
<feature type="transmembrane region" description="Helical" evidence="6">
    <location>
        <begin position="321"/>
        <end position="340"/>
    </location>
</feature>
<feature type="transmembrane region" description="Helical" evidence="6">
    <location>
        <begin position="110"/>
        <end position="135"/>
    </location>
</feature>
<keyword evidence="9" id="KW-1185">Reference proteome</keyword>
<feature type="transmembrane region" description="Helical" evidence="6">
    <location>
        <begin position="147"/>
        <end position="167"/>
    </location>
</feature>
<evidence type="ECO:0000256" key="3">
    <source>
        <dbReference type="ARBA" id="ARBA00022692"/>
    </source>
</evidence>
<feature type="transmembrane region" description="Helical" evidence="6">
    <location>
        <begin position="12"/>
        <end position="36"/>
    </location>
</feature>
<evidence type="ECO:0000256" key="6">
    <source>
        <dbReference type="SAM" id="Phobius"/>
    </source>
</evidence>
<protein>
    <submittedName>
        <fullName evidence="8">Siderophore iron transporter</fullName>
    </submittedName>
</protein>
<organism evidence="8 9">
    <name type="scientific">Aspergillus pseudoustus</name>
    <dbReference type="NCBI Taxonomy" id="1810923"/>
    <lineage>
        <taxon>Eukaryota</taxon>
        <taxon>Fungi</taxon>
        <taxon>Dikarya</taxon>
        <taxon>Ascomycota</taxon>
        <taxon>Pezizomycotina</taxon>
        <taxon>Eurotiomycetes</taxon>
        <taxon>Eurotiomycetidae</taxon>
        <taxon>Eurotiales</taxon>
        <taxon>Aspergillaceae</taxon>
        <taxon>Aspergillus</taxon>
        <taxon>Aspergillus subgen. Nidulantes</taxon>
    </lineage>
</organism>
<feature type="transmembrane region" description="Helical" evidence="6">
    <location>
        <begin position="214"/>
        <end position="233"/>
    </location>
</feature>
<keyword evidence="5 6" id="KW-0472">Membrane</keyword>
<accession>A0ABR4JVL9</accession>
<keyword evidence="3 6" id="KW-0812">Transmembrane</keyword>
<proteinExistence type="predicted"/>
<feature type="domain" description="Major facilitator superfamily (MFS) profile" evidence="7">
    <location>
        <begin position="12"/>
        <end position="530"/>
    </location>
</feature>
<dbReference type="InterPro" id="IPR036259">
    <property type="entry name" value="MFS_trans_sf"/>
</dbReference>
<dbReference type="Gene3D" id="1.20.1250.20">
    <property type="entry name" value="MFS general substrate transporter like domains"/>
    <property type="match status" value="2"/>
</dbReference>
<dbReference type="PANTHER" id="PTHR23501">
    <property type="entry name" value="MAJOR FACILITATOR SUPERFAMILY"/>
    <property type="match status" value="1"/>
</dbReference>
<feature type="transmembrane region" description="Helical" evidence="6">
    <location>
        <begin position="285"/>
        <end position="309"/>
    </location>
</feature>
<feature type="transmembrane region" description="Helical" evidence="6">
    <location>
        <begin position="173"/>
        <end position="193"/>
    </location>
</feature>
<comment type="caution">
    <text evidence="8">The sequence shown here is derived from an EMBL/GenBank/DDBJ whole genome shotgun (WGS) entry which is preliminary data.</text>
</comment>
<dbReference type="InterPro" id="IPR005829">
    <property type="entry name" value="Sugar_transporter_CS"/>
</dbReference>
<feature type="transmembrane region" description="Helical" evidence="6">
    <location>
        <begin position="507"/>
        <end position="525"/>
    </location>
</feature>
<feature type="transmembrane region" description="Helical" evidence="6">
    <location>
        <begin position="56"/>
        <end position="74"/>
    </location>
</feature>
<dbReference type="InterPro" id="IPR020846">
    <property type="entry name" value="MFS_dom"/>
</dbReference>
<dbReference type="SUPFAM" id="SSF103473">
    <property type="entry name" value="MFS general substrate transporter"/>
    <property type="match status" value="2"/>
</dbReference>
<evidence type="ECO:0000256" key="2">
    <source>
        <dbReference type="ARBA" id="ARBA00022448"/>
    </source>
</evidence>
<evidence type="ECO:0000313" key="8">
    <source>
        <dbReference type="EMBL" id="KAL2844095.1"/>
    </source>
</evidence>
<dbReference type="EMBL" id="JBFXLU010000084">
    <property type="protein sequence ID" value="KAL2844095.1"/>
    <property type="molecule type" value="Genomic_DNA"/>
</dbReference>
<name>A0ABR4JVL9_9EURO</name>
<dbReference type="PROSITE" id="PS00216">
    <property type="entry name" value="SUGAR_TRANSPORT_1"/>
    <property type="match status" value="1"/>
</dbReference>
<dbReference type="CDD" id="cd06179">
    <property type="entry name" value="MFS_TRI12_like"/>
    <property type="match status" value="1"/>
</dbReference>
<feature type="transmembrane region" description="Helical" evidence="6">
    <location>
        <begin position="245"/>
        <end position="264"/>
    </location>
</feature>
<keyword evidence="4 6" id="KW-1133">Transmembrane helix</keyword>
<gene>
    <name evidence="8" type="ORF">BJY01DRAFT_235438</name>
</gene>
<comment type="subcellular location">
    <subcellularLocation>
        <location evidence="1">Membrane</location>
        <topology evidence="1">Multi-pass membrane protein</topology>
    </subcellularLocation>
</comment>